<feature type="transmembrane region" description="Helical" evidence="1">
    <location>
        <begin position="162"/>
        <end position="195"/>
    </location>
</feature>
<evidence type="ECO:0000256" key="1">
    <source>
        <dbReference type="SAM" id="Phobius"/>
    </source>
</evidence>
<dbReference type="EMBL" id="JAFLNC010000002">
    <property type="protein sequence ID" value="MBO0333567.1"/>
    <property type="molecule type" value="Genomic_DNA"/>
</dbReference>
<feature type="transmembrane region" description="Helical" evidence="1">
    <location>
        <begin position="121"/>
        <end position="141"/>
    </location>
</feature>
<evidence type="ECO:0008006" key="4">
    <source>
        <dbReference type="Google" id="ProtNLM"/>
    </source>
</evidence>
<comment type="caution">
    <text evidence="2">The sequence shown here is derived from an EMBL/GenBank/DDBJ whole genome shotgun (WGS) entry which is preliminary data.</text>
</comment>
<reference evidence="2 3" key="1">
    <citation type="submission" date="2021-03" db="EMBL/GenBank/DDBJ databases">
        <title>Sneathiella sp. CAU 1612 isolated from Kang Won-do.</title>
        <authorList>
            <person name="Kim W."/>
        </authorList>
    </citation>
    <scope>NUCLEOTIDE SEQUENCE [LARGE SCALE GENOMIC DNA]</scope>
    <source>
        <strain evidence="2 3">CAU 1612</strain>
    </source>
</reference>
<name>A0ABS3F6I5_9PROT</name>
<protein>
    <recommendedName>
        <fullName evidence="4">Glycerophosphoryl diester phosphodiesterase membrane domain-containing protein</fullName>
    </recommendedName>
</protein>
<keyword evidence="1" id="KW-0812">Transmembrane</keyword>
<accession>A0ABS3F6I5</accession>
<keyword evidence="3" id="KW-1185">Reference proteome</keyword>
<proteinExistence type="predicted"/>
<evidence type="ECO:0000313" key="2">
    <source>
        <dbReference type="EMBL" id="MBO0333567.1"/>
    </source>
</evidence>
<feature type="transmembrane region" description="Helical" evidence="1">
    <location>
        <begin position="93"/>
        <end position="115"/>
    </location>
</feature>
<dbReference type="Proteomes" id="UP000664761">
    <property type="component" value="Unassembled WGS sequence"/>
</dbReference>
<keyword evidence="1" id="KW-0472">Membrane</keyword>
<feature type="transmembrane region" description="Helical" evidence="1">
    <location>
        <begin position="201"/>
        <end position="228"/>
    </location>
</feature>
<feature type="transmembrane region" description="Helical" evidence="1">
    <location>
        <begin position="48"/>
        <end position="72"/>
    </location>
</feature>
<evidence type="ECO:0000313" key="3">
    <source>
        <dbReference type="Proteomes" id="UP000664761"/>
    </source>
</evidence>
<sequence length="240" mass="25231">MENLLTVPKAVIAATIFVVQNAGACFMRGLPIVVAMGVLAYINTLTSGAFAIAAQVIESFLYAIFAVAWHRYSLLPEVREKRGFALAFGLREIKFGALIVVVSLASMLIASLLAAVLPDEAAVVVILILALIASSVLVFFYPAIALDQPIDGGRFVQEGLTLIFSFIIGGILAIMIFILPLGVAALVAFGIASMFGAVTMIAIIVGLVNFIASVIIIAILVSTASFLYRDVIGLRGVPGT</sequence>
<keyword evidence="1" id="KW-1133">Transmembrane helix</keyword>
<gene>
    <name evidence="2" type="ORF">J0X12_08085</name>
</gene>
<dbReference type="RefSeq" id="WP_207044028.1">
    <property type="nucleotide sequence ID" value="NZ_JAFLNC010000002.1"/>
</dbReference>
<feature type="transmembrane region" description="Helical" evidence="1">
    <location>
        <begin position="12"/>
        <end position="42"/>
    </location>
</feature>
<organism evidence="2 3">
    <name type="scientific">Sneathiella sedimenti</name>
    <dbReference type="NCBI Taxonomy" id="2816034"/>
    <lineage>
        <taxon>Bacteria</taxon>
        <taxon>Pseudomonadati</taxon>
        <taxon>Pseudomonadota</taxon>
        <taxon>Alphaproteobacteria</taxon>
        <taxon>Sneathiellales</taxon>
        <taxon>Sneathiellaceae</taxon>
        <taxon>Sneathiella</taxon>
    </lineage>
</organism>